<keyword evidence="3" id="KW-1185">Reference proteome</keyword>
<feature type="chain" id="PRO_5047373746" description="Outer membrane protein beta-barrel domain-containing protein" evidence="1">
    <location>
        <begin position="21"/>
        <end position="190"/>
    </location>
</feature>
<evidence type="ECO:0000256" key="1">
    <source>
        <dbReference type="SAM" id="SignalP"/>
    </source>
</evidence>
<organism evidence="2 3">
    <name type="scientific">Flectobacillus longus</name>
    <dbReference type="NCBI Taxonomy" id="2984207"/>
    <lineage>
        <taxon>Bacteria</taxon>
        <taxon>Pseudomonadati</taxon>
        <taxon>Bacteroidota</taxon>
        <taxon>Cytophagia</taxon>
        <taxon>Cytophagales</taxon>
        <taxon>Flectobacillaceae</taxon>
        <taxon>Flectobacillus</taxon>
    </lineage>
</organism>
<dbReference type="SUPFAM" id="SSF103515">
    <property type="entry name" value="Autotransporter"/>
    <property type="match status" value="1"/>
</dbReference>
<feature type="signal peptide" evidence="1">
    <location>
        <begin position="1"/>
        <end position="20"/>
    </location>
</feature>
<name>A0ABT6YPD6_9BACT</name>
<keyword evidence="1" id="KW-0732">Signal</keyword>
<accession>A0ABT6YPD6</accession>
<protein>
    <recommendedName>
        <fullName evidence="4">Outer membrane protein beta-barrel domain-containing protein</fullName>
    </recommendedName>
</protein>
<evidence type="ECO:0000313" key="3">
    <source>
        <dbReference type="Proteomes" id="UP001236569"/>
    </source>
</evidence>
<proteinExistence type="predicted"/>
<evidence type="ECO:0000313" key="2">
    <source>
        <dbReference type="EMBL" id="MDI9865459.1"/>
    </source>
</evidence>
<reference evidence="2 3" key="1">
    <citation type="submission" date="2023-05" db="EMBL/GenBank/DDBJ databases">
        <title>Novel species of genus Flectobacillus isolated from stream in China.</title>
        <authorList>
            <person name="Lu H."/>
        </authorList>
    </citation>
    <scope>NUCLEOTIDE SEQUENCE [LARGE SCALE GENOMIC DNA]</scope>
    <source>
        <strain evidence="2 3">DC10W</strain>
    </source>
</reference>
<dbReference type="RefSeq" id="WP_283370444.1">
    <property type="nucleotide sequence ID" value="NZ_JASHID010000009.1"/>
</dbReference>
<dbReference type="Proteomes" id="UP001236569">
    <property type="component" value="Unassembled WGS sequence"/>
</dbReference>
<sequence length="190" mass="21277">MKRKIILFAILIYCFSNAHAQVANEKFNVGLQFQAGRIVQLGVEGEYILKPNGKYLNSLVGSITSNGMQLNTDFGNIIGTGFEIGFGKRKYLNTKGNLDKFYFDTRINYGSINFDKQLDYNKASFSANGNFTYLSILNATLGYKLLLKKIIVEPSLSVRYNIEIKGTGIVDTKDINNFLFNAGLKLGYSF</sequence>
<dbReference type="InterPro" id="IPR036709">
    <property type="entry name" value="Autotransporte_beta_dom_sf"/>
</dbReference>
<comment type="caution">
    <text evidence="2">The sequence shown here is derived from an EMBL/GenBank/DDBJ whole genome shotgun (WGS) entry which is preliminary data.</text>
</comment>
<gene>
    <name evidence="2" type="ORF">QM480_14045</name>
</gene>
<evidence type="ECO:0008006" key="4">
    <source>
        <dbReference type="Google" id="ProtNLM"/>
    </source>
</evidence>
<dbReference type="EMBL" id="JASHID010000009">
    <property type="protein sequence ID" value="MDI9865459.1"/>
    <property type="molecule type" value="Genomic_DNA"/>
</dbReference>